<reference evidence="1 2" key="1">
    <citation type="journal article" date="2018" name="Nat. Genet.">
        <title>The Rosa genome provides new insights in the design of modern roses.</title>
        <authorList>
            <person name="Bendahmane M."/>
        </authorList>
    </citation>
    <scope>NUCLEOTIDE SEQUENCE [LARGE SCALE GENOMIC DNA]</scope>
    <source>
        <strain evidence="2">cv. Old Blush</strain>
    </source>
</reference>
<proteinExistence type="predicted"/>
<sequence>MWAKFVLCDQRDHLIILPMSEVLGPNWLTPCKCAVLDTFHSSRLTAVMQELYEIANWRSMWSLREVHAFVLL</sequence>
<dbReference type="AlphaFoldDB" id="A0A2P6PVZ2"/>
<gene>
    <name evidence="1" type="ORF">RchiOBHm_Chr6g0290921</name>
</gene>
<comment type="caution">
    <text evidence="1">The sequence shown here is derived from an EMBL/GenBank/DDBJ whole genome shotgun (WGS) entry which is preliminary data.</text>
</comment>
<organism evidence="1 2">
    <name type="scientific">Rosa chinensis</name>
    <name type="common">China rose</name>
    <dbReference type="NCBI Taxonomy" id="74649"/>
    <lineage>
        <taxon>Eukaryota</taxon>
        <taxon>Viridiplantae</taxon>
        <taxon>Streptophyta</taxon>
        <taxon>Embryophyta</taxon>
        <taxon>Tracheophyta</taxon>
        <taxon>Spermatophyta</taxon>
        <taxon>Magnoliopsida</taxon>
        <taxon>eudicotyledons</taxon>
        <taxon>Gunneridae</taxon>
        <taxon>Pentapetalae</taxon>
        <taxon>rosids</taxon>
        <taxon>fabids</taxon>
        <taxon>Rosales</taxon>
        <taxon>Rosaceae</taxon>
        <taxon>Rosoideae</taxon>
        <taxon>Rosoideae incertae sedis</taxon>
        <taxon>Rosa</taxon>
    </lineage>
</organism>
<evidence type="ECO:0000313" key="1">
    <source>
        <dbReference type="EMBL" id="PRQ26102.1"/>
    </source>
</evidence>
<evidence type="ECO:0000313" key="2">
    <source>
        <dbReference type="Proteomes" id="UP000238479"/>
    </source>
</evidence>
<dbReference type="Proteomes" id="UP000238479">
    <property type="component" value="Chromosome 6"/>
</dbReference>
<name>A0A2P6PVZ2_ROSCH</name>
<protein>
    <submittedName>
        <fullName evidence="1">Uncharacterized protein</fullName>
    </submittedName>
</protein>
<keyword evidence="2" id="KW-1185">Reference proteome</keyword>
<dbReference type="EMBL" id="PDCK01000044">
    <property type="protein sequence ID" value="PRQ26102.1"/>
    <property type="molecule type" value="Genomic_DNA"/>
</dbReference>
<accession>A0A2P6PVZ2</accession>
<dbReference type="Gramene" id="PRQ26102">
    <property type="protein sequence ID" value="PRQ26102"/>
    <property type="gene ID" value="RchiOBHm_Chr6g0290921"/>
</dbReference>